<keyword evidence="2" id="KW-1185">Reference proteome</keyword>
<dbReference type="RefSeq" id="WP_192031392.1">
    <property type="nucleotide sequence ID" value="NZ_JACYTR010000074.1"/>
</dbReference>
<sequence>MSNRIHCLGALALELSASGDAPRSTLERAEAEELAALLARDLGQLLPGAERLDGAFAAALYDPAELLRPGWPVHSALTELAELAPGARGGRVIAVGAHQGQMPSAALQPDPQFQGGLLRLLPFALIGEPERALEVGRLMEERLLDTGMAGAGTALQAQSGFGATLEHARYLSIHDLCALIAHQYQHAGLADIWRLIEAALLSPDSAEWLDSDDGLIAVGRGHQVRIADPSPSIWRHRFGRLHADVDGAWQRYQIGLRQLMAILAAHGIGVEKVPLGIDEDPRQLLH</sequence>
<name>A0AAW3ZPD2_9GAMM</name>
<gene>
    <name evidence="1" type="ORF">IFO71_19665</name>
</gene>
<dbReference type="AlphaFoldDB" id="A0AAW3ZPD2"/>
<reference evidence="1 2" key="1">
    <citation type="submission" date="2020-09" db="EMBL/GenBank/DDBJ databases">
        <title>Pseudoxanthomonas sp. CAU 1598 isolated from sand of Yaerae Beach.</title>
        <authorList>
            <person name="Kim W."/>
        </authorList>
    </citation>
    <scope>NUCLEOTIDE SEQUENCE [LARGE SCALE GENOMIC DNA]</scope>
    <source>
        <strain evidence="1 2">CAU 1598</strain>
    </source>
</reference>
<protein>
    <submittedName>
        <fullName evidence="1">Uncharacterized protein</fullName>
    </submittedName>
</protein>
<evidence type="ECO:0000313" key="1">
    <source>
        <dbReference type="EMBL" id="MBD8527971.1"/>
    </source>
</evidence>
<comment type="caution">
    <text evidence="1">The sequence shown here is derived from an EMBL/GenBank/DDBJ whole genome shotgun (WGS) entry which is preliminary data.</text>
</comment>
<dbReference type="Proteomes" id="UP000613768">
    <property type="component" value="Unassembled WGS sequence"/>
</dbReference>
<dbReference type="EMBL" id="JACYTR010000074">
    <property type="protein sequence ID" value="MBD8527971.1"/>
    <property type="molecule type" value="Genomic_DNA"/>
</dbReference>
<proteinExistence type="predicted"/>
<evidence type="ECO:0000313" key="2">
    <source>
        <dbReference type="Proteomes" id="UP000613768"/>
    </source>
</evidence>
<accession>A0AAW3ZPD2</accession>
<organism evidence="1 2">
    <name type="scientific">Pseudomarimonas arenosa</name>
    <dbReference type="NCBI Taxonomy" id="2774145"/>
    <lineage>
        <taxon>Bacteria</taxon>
        <taxon>Pseudomonadati</taxon>
        <taxon>Pseudomonadota</taxon>
        <taxon>Gammaproteobacteria</taxon>
        <taxon>Lysobacterales</taxon>
        <taxon>Lysobacteraceae</taxon>
        <taxon>Pseudomarimonas</taxon>
    </lineage>
</organism>